<dbReference type="PANTHER" id="PTHR11614">
    <property type="entry name" value="PHOSPHOLIPASE-RELATED"/>
    <property type="match status" value="1"/>
</dbReference>
<accession>A0AAU9I6X8</accession>
<evidence type="ECO:0000313" key="3">
    <source>
        <dbReference type="Proteomes" id="UP001162131"/>
    </source>
</evidence>
<proteinExistence type="predicted"/>
<sequence>MSDWWVKYQGVIPSAGVFFPEEDWLSLHSSSCHKLHTYRYPVSNPRALIFLFHGSFSSSSYYTHFASKLAKQKFEVLAFDQAGHGKSSGPRGVYSDLNNTYEDAAEYIFRAKEHYPKDTPIFLAGDGIGGTICLEIALSYPAVIKGLILFAPQIGVNSNFSRCQYKFSKWISFCYPAMLAEPIDIETLSRNPHNTSWWNENPDMVKGRIQIGTTVNLINAIERLRGRLWDIKTPFILFQGGKDNFSDPEQAETFGRWSRAEDKEFVIYENMHHFIANEPEFPEIIGRTINWLSLRLEHLEMNNHL</sequence>
<dbReference type="AlphaFoldDB" id="A0AAU9I6X8"/>
<protein>
    <recommendedName>
        <fullName evidence="1">Serine aminopeptidase S33 domain-containing protein</fullName>
    </recommendedName>
</protein>
<evidence type="ECO:0000259" key="1">
    <source>
        <dbReference type="Pfam" id="PF12146"/>
    </source>
</evidence>
<feature type="domain" description="Serine aminopeptidase S33" evidence="1">
    <location>
        <begin position="44"/>
        <end position="280"/>
    </location>
</feature>
<dbReference type="InterPro" id="IPR022742">
    <property type="entry name" value="Hydrolase_4"/>
</dbReference>
<reference evidence="2" key="1">
    <citation type="submission" date="2021-09" db="EMBL/GenBank/DDBJ databases">
        <authorList>
            <consortium name="AG Swart"/>
            <person name="Singh M."/>
            <person name="Singh A."/>
            <person name="Seah K."/>
            <person name="Emmerich C."/>
        </authorList>
    </citation>
    <scope>NUCLEOTIDE SEQUENCE</scope>
    <source>
        <strain evidence="2">ATCC30299</strain>
    </source>
</reference>
<dbReference type="Pfam" id="PF12146">
    <property type="entry name" value="Hydrolase_4"/>
    <property type="match status" value="1"/>
</dbReference>
<dbReference type="Proteomes" id="UP001162131">
    <property type="component" value="Unassembled WGS sequence"/>
</dbReference>
<dbReference type="SUPFAM" id="SSF53474">
    <property type="entry name" value="alpha/beta-Hydrolases"/>
    <property type="match status" value="1"/>
</dbReference>
<keyword evidence="3" id="KW-1185">Reference proteome</keyword>
<comment type="caution">
    <text evidence="2">The sequence shown here is derived from an EMBL/GenBank/DDBJ whole genome shotgun (WGS) entry which is preliminary data.</text>
</comment>
<dbReference type="EMBL" id="CAJZBQ010000003">
    <property type="protein sequence ID" value="CAG9311103.1"/>
    <property type="molecule type" value="Genomic_DNA"/>
</dbReference>
<dbReference type="Gene3D" id="3.40.50.1820">
    <property type="entry name" value="alpha/beta hydrolase"/>
    <property type="match status" value="1"/>
</dbReference>
<dbReference type="InterPro" id="IPR000073">
    <property type="entry name" value="AB_hydrolase_1"/>
</dbReference>
<name>A0AAU9I6X8_9CILI</name>
<dbReference type="PRINTS" id="PR00111">
    <property type="entry name" value="ABHYDROLASE"/>
</dbReference>
<dbReference type="InterPro" id="IPR029058">
    <property type="entry name" value="AB_hydrolase_fold"/>
</dbReference>
<organism evidence="2 3">
    <name type="scientific">Blepharisma stoltei</name>
    <dbReference type="NCBI Taxonomy" id="1481888"/>
    <lineage>
        <taxon>Eukaryota</taxon>
        <taxon>Sar</taxon>
        <taxon>Alveolata</taxon>
        <taxon>Ciliophora</taxon>
        <taxon>Postciliodesmatophora</taxon>
        <taxon>Heterotrichea</taxon>
        <taxon>Heterotrichida</taxon>
        <taxon>Blepharismidae</taxon>
        <taxon>Blepharisma</taxon>
    </lineage>
</organism>
<gene>
    <name evidence="2" type="ORF">BSTOLATCC_MIC2805</name>
</gene>
<dbReference type="InterPro" id="IPR051044">
    <property type="entry name" value="MAG_DAG_Lipase"/>
</dbReference>
<evidence type="ECO:0000313" key="2">
    <source>
        <dbReference type="EMBL" id="CAG9311103.1"/>
    </source>
</evidence>